<protein>
    <submittedName>
        <fullName evidence="3">Uncharacterized protein</fullName>
    </submittedName>
</protein>
<feature type="region of interest" description="Disordered" evidence="2">
    <location>
        <begin position="153"/>
        <end position="195"/>
    </location>
</feature>
<evidence type="ECO:0000256" key="1">
    <source>
        <dbReference type="SAM" id="Coils"/>
    </source>
</evidence>
<keyword evidence="1" id="KW-0175">Coiled coil</keyword>
<evidence type="ECO:0000256" key="2">
    <source>
        <dbReference type="SAM" id="MobiDB-lite"/>
    </source>
</evidence>
<dbReference type="Proteomes" id="UP001153069">
    <property type="component" value="Unassembled WGS sequence"/>
</dbReference>
<feature type="region of interest" description="Disordered" evidence="2">
    <location>
        <begin position="100"/>
        <end position="135"/>
    </location>
</feature>
<dbReference type="AlphaFoldDB" id="A0A9N8ENE3"/>
<comment type="caution">
    <text evidence="3">The sequence shown here is derived from an EMBL/GenBank/DDBJ whole genome shotgun (WGS) entry which is preliminary data.</text>
</comment>
<reference evidence="3" key="1">
    <citation type="submission" date="2020-06" db="EMBL/GenBank/DDBJ databases">
        <authorList>
            <consortium name="Plant Systems Biology data submission"/>
        </authorList>
    </citation>
    <scope>NUCLEOTIDE SEQUENCE</scope>
    <source>
        <strain evidence="3">D6</strain>
    </source>
</reference>
<feature type="coiled-coil region" evidence="1">
    <location>
        <begin position="3"/>
        <end position="30"/>
    </location>
</feature>
<keyword evidence="4" id="KW-1185">Reference proteome</keyword>
<sequence>MLSHQLARLVEALQQQKEETRELQATFEARLSQQQQDINQSNVSIHGLVHSLMNQTNKQLGPMGIGGISPVPSNTSSSLDHNPTGLLSMSRSVEGTIGSIAQSQGSSEPADSGPGLINDVEDHLGPTPQPQVDISVATPLDGDEVIDHLRALKEEDKTHSTHSTQPSNTSGSIPRPPPTPGSSLPSSFSLPYTPVQPVPSTSAPIQLVQPVSNGFQYPKYYHNPRSNHGYNRQPDLIFPDALPYKQETHYFGRWILTRDMRKVWITYERALDADELPINVPTDPAHWVNRRYPNGLFLTDQGAWVMSAVSGRFFQQGQPPTHTPPSTGLTPTTAYTSPGHQGMPLEETSMENPIFGLNPLNRGSLESVETLNWLTSVKYSTVGKGSAVEFIIKFDEVLTQYNDSKPTETDRLSDSIKKLFLQQAFVKIKLLNDISAREQEGICNNGSQAAYTYEKYKEILTNAATRFDMDHRVPTDTSRRAHMMTIEDATDQESTDEVQASTANQPPSPRH</sequence>
<accession>A0A9N8ENE3</accession>
<gene>
    <name evidence="3" type="ORF">SEMRO_1280_G258890.1</name>
</gene>
<organism evidence="3 4">
    <name type="scientific">Seminavis robusta</name>
    <dbReference type="NCBI Taxonomy" id="568900"/>
    <lineage>
        <taxon>Eukaryota</taxon>
        <taxon>Sar</taxon>
        <taxon>Stramenopiles</taxon>
        <taxon>Ochrophyta</taxon>
        <taxon>Bacillariophyta</taxon>
        <taxon>Bacillariophyceae</taxon>
        <taxon>Bacillariophycidae</taxon>
        <taxon>Naviculales</taxon>
        <taxon>Naviculaceae</taxon>
        <taxon>Seminavis</taxon>
    </lineage>
</organism>
<evidence type="ECO:0000313" key="4">
    <source>
        <dbReference type="Proteomes" id="UP001153069"/>
    </source>
</evidence>
<dbReference type="EMBL" id="CAICTM010001278">
    <property type="protein sequence ID" value="CAB9522224.1"/>
    <property type="molecule type" value="Genomic_DNA"/>
</dbReference>
<name>A0A9N8ENE3_9STRA</name>
<feature type="compositionally biased region" description="Low complexity" evidence="2">
    <location>
        <begin position="181"/>
        <end position="191"/>
    </location>
</feature>
<feature type="compositionally biased region" description="Polar residues" evidence="2">
    <location>
        <begin position="100"/>
        <end position="109"/>
    </location>
</feature>
<evidence type="ECO:0000313" key="3">
    <source>
        <dbReference type="EMBL" id="CAB9522224.1"/>
    </source>
</evidence>
<feature type="region of interest" description="Disordered" evidence="2">
    <location>
        <begin position="488"/>
        <end position="511"/>
    </location>
</feature>
<proteinExistence type="predicted"/>